<keyword evidence="6" id="KW-0653">Protein transport</keyword>
<feature type="compositionally biased region" description="Polar residues" evidence="10">
    <location>
        <begin position="1031"/>
        <end position="1043"/>
    </location>
</feature>
<dbReference type="Pfam" id="PF12110">
    <property type="entry name" value="Nup96"/>
    <property type="match status" value="1"/>
</dbReference>
<evidence type="ECO:0000313" key="13">
    <source>
        <dbReference type="Proteomes" id="UP001562354"/>
    </source>
</evidence>
<keyword evidence="13" id="KW-1185">Reference proteome</keyword>
<keyword evidence="3" id="KW-0813">Transport</keyword>
<feature type="region of interest" description="Disordered" evidence="10">
    <location>
        <begin position="1095"/>
        <end position="1163"/>
    </location>
</feature>
<dbReference type="InterPro" id="IPR037665">
    <property type="entry name" value="Nucleoporin_S59-like"/>
</dbReference>
<dbReference type="Proteomes" id="UP001562354">
    <property type="component" value="Unassembled WGS sequence"/>
</dbReference>
<feature type="compositionally biased region" description="Gly residues" evidence="10">
    <location>
        <begin position="586"/>
        <end position="598"/>
    </location>
</feature>
<comment type="caution">
    <text evidence="12">The sequence shown here is derived from an EMBL/GenBank/DDBJ whole genome shotgun (WGS) entry which is preliminary data.</text>
</comment>
<dbReference type="PANTHER" id="PTHR23198:SF6">
    <property type="entry name" value="NUCLEAR PORE COMPLEX PROTEIN NUP98-NUP96"/>
    <property type="match status" value="1"/>
</dbReference>
<dbReference type="RefSeq" id="XP_069197174.1">
    <property type="nucleotide sequence ID" value="XM_069344737.1"/>
</dbReference>
<evidence type="ECO:0000259" key="11">
    <source>
        <dbReference type="PROSITE" id="PS51434"/>
    </source>
</evidence>
<organism evidence="12 13">
    <name type="scientific">Neodothiora populina</name>
    <dbReference type="NCBI Taxonomy" id="2781224"/>
    <lineage>
        <taxon>Eukaryota</taxon>
        <taxon>Fungi</taxon>
        <taxon>Dikarya</taxon>
        <taxon>Ascomycota</taxon>
        <taxon>Pezizomycotina</taxon>
        <taxon>Dothideomycetes</taxon>
        <taxon>Dothideomycetidae</taxon>
        <taxon>Dothideales</taxon>
        <taxon>Dothioraceae</taxon>
        <taxon>Neodothiora</taxon>
    </lineage>
</organism>
<feature type="compositionally biased region" description="Low complexity" evidence="10">
    <location>
        <begin position="662"/>
        <end position="674"/>
    </location>
</feature>
<feature type="compositionally biased region" description="Polar residues" evidence="10">
    <location>
        <begin position="627"/>
        <end position="647"/>
    </location>
</feature>
<gene>
    <name evidence="12" type="ORF">AAFC00_005011</name>
</gene>
<feature type="domain" description="Peptidase S59" evidence="11">
    <location>
        <begin position="950"/>
        <end position="1091"/>
    </location>
</feature>
<keyword evidence="4" id="KW-0068">Autocatalytic cleavage</keyword>
<dbReference type="InterPro" id="IPR021967">
    <property type="entry name" value="Nup98_C"/>
</dbReference>
<feature type="compositionally biased region" description="Gly residues" evidence="10">
    <location>
        <begin position="521"/>
        <end position="536"/>
    </location>
</feature>
<evidence type="ECO:0000313" key="12">
    <source>
        <dbReference type="EMBL" id="KAL1297492.1"/>
    </source>
</evidence>
<evidence type="ECO:0000256" key="10">
    <source>
        <dbReference type="SAM" id="MobiDB-lite"/>
    </source>
</evidence>
<dbReference type="EMBL" id="JBFMKM010000016">
    <property type="protein sequence ID" value="KAL1297492.1"/>
    <property type="molecule type" value="Genomic_DNA"/>
</dbReference>
<accession>A0ABR3P3X9</accession>
<reference evidence="12 13" key="1">
    <citation type="submission" date="2024-07" db="EMBL/GenBank/DDBJ databases">
        <title>Draft sequence of the Neodothiora populina.</title>
        <authorList>
            <person name="Drown D.D."/>
            <person name="Schuette U.S."/>
            <person name="Buechlein A.B."/>
            <person name="Rusch D.R."/>
            <person name="Winton L.W."/>
            <person name="Adams G.A."/>
        </authorList>
    </citation>
    <scope>NUCLEOTIDE SEQUENCE [LARGE SCALE GENOMIC DNA]</scope>
    <source>
        <strain evidence="12 13">CPC 39397</strain>
    </source>
</reference>
<keyword evidence="7" id="KW-0811">Translocation</keyword>
<protein>
    <recommendedName>
        <fullName evidence="11">Peptidase S59 domain-containing protein</fullName>
    </recommendedName>
</protein>
<feature type="region of interest" description="Disordered" evidence="10">
    <location>
        <begin position="708"/>
        <end position="729"/>
    </location>
</feature>
<evidence type="ECO:0000256" key="7">
    <source>
        <dbReference type="ARBA" id="ARBA00023010"/>
    </source>
</evidence>
<feature type="region of interest" description="Disordered" evidence="10">
    <location>
        <begin position="1027"/>
        <end position="1057"/>
    </location>
</feature>
<feature type="compositionally biased region" description="Polar residues" evidence="10">
    <location>
        <begin position="793"/>
        <end position="805"/>
    </location>
</feature>
<dbReference type="InterPro" id="IPR036903">
    <property type="entry name" value="Nup98_auto-Pept-S59_dom_sf"/>
</dbReference>
<evidence type="ECO:0000256" key="9">
    <source>
        <dbReference type="ARBA" id="ARBA00023242"/>
    </source>
</evidence>
<dbReference type="Pfam" id="PF13634">
    <property type="entry name" value="Nucleoporin_FG"/>
    <property type="match status" value="4"/>
</dbReference>
<feature type="compositionally biased region" description="Low complexity" evidence="10">
    <location>
        <begin position="482"/>
        <end position="494"/>
    </location>
</feature>
<dbReference type="Gene3D" id="1.10.10.2360">
    <property type="match status" value="1"/>
</dbReference>
<name>A0ABR3P3X9_9PEZI</name>
<evidence type="ECO:0000256" key="3">
    <source>
        <dbReference type="ARBA" id="ARBA00022448"/>
    </source>
</evidence>
<feature type="compositionally biased region" description="Acidic residues" evidence="10">
    <location>
        <begin position="1096"/>
        <end position="1111"/>
    </location>
</feature>
<feature type="region of interest" description="Disordered" evidence="10">
    <location>
        <begin position="924"/>
        <end position="954"/>
    </location>
</feature>
<dbReference type="InterPro" id="IPR007230">
    <property type="entry name" value="Nup98_auto-Pept-S59_dom"/>
</dbReference>
<keyword evidence="9" id="KW-0539">Nucleus</keyword>
<feature type="compositionally biased region" description="Low complexity" evidence="10">
    <location>
        <begin position="440"/>
        <end position="452"/>
    </location>
</feature>
<dbReference type="Pfam" id="PF04096">
    <property type="entry name" value="Nucleoporin2"/>
    <property type="match status" value="1"/>
</dbReference>
<dbReference type="GeneID" id="95978711"/>
<feature type="compositionally biased region" description="Polar residues" evidence="10">
    <location>
        <begin position="899"/>
        <end position="908"/>
    </location>
</feature>
<evidence type="ECO:0000256" key="8">
    <source>
        <dbReference type="ARBA" id="ARBA00023132"/>
    </source>
</evidence>
<feature type="compositionally biased region" description="Gly residues" evidence="10">
    <location>
        <begin position="36"/>
        <end position="47"/>
    </location>
</feature>
<dbReference type="Gene3D" id="1.25.40.690">
    <property type="match status" value="1"/>
</dbReference>
<dbReference type="InterPro" id="IPR025574">
    <property type="entry name" value="Nucleoporin_FG_rpt"/>
</dbReference>
<keyword evidence="5" id="KW-0509">mRNA transport</keyword>
<feature type="region of interest" description="Disordered" evidence="10">
    <location>
        <begin position="860"/>
        <end position="910"/>
    </location>
</feature>
<comment type="similarity">
    <text evidence="2">Belongs to the nucleoporin GLFG family.</text>
</comment>
<dbReference type="PANTHER" id="PTHR23198">
    <property type="entry name" value="NUCLEOPORIN"/>
    <property type="match status" value="1"/>
</dbReference>
<keyword evidence="8" id="KW-0906">Nuclear pore complex</keyword>
<comment type="subcellular location">
    <subcellularLocation>
        <location evidence="1">Nucleus</location>
        <location evidence="1">Nuclear pore complex</location>
    </subcellularLocation>
</comment>
<feature type="region of interest" description="Disordered" evidence="10">
    <location>
        <begin position="33"/>
        <end position="60"/>
    </location>
</feature>
<sequence>MSFGGGGFGGFGGSTNNQSTGFGGFGSPANNNNSTGGFGSTNTGFGGNTNQPAAGSSLFGGGATNTGSGFGGSGFGATTNNSSPFGAAKPAFGGSTTTTGGGMFGSANNTATSGTGFGGFGGSNTASTPAFGSSATGAAGGGGLFGSTANKPAFGGTTGGGGLFGGAATNTGTGFGGAANTGTTTGFGGATGFGAPAAGQTPQNNGTATTPFAAHVEKDAASSTNSHYQSITFQQPYQAFSFEELRLADYNAGRRFGNSNGQAGAFGASTGFGGFGATNTTPSTGFGATSTSNTGTGLFGSNNAASSPFGQSNAAPAAGGFGGNTGGGGLFGAPKPATGGLFGSAPASSGTTGGGLFGTAGASNTTPSTGFGGFGSTNTGAANTGTGLFGANNQQQNKPAFGSGFGASTNPTGGFGAAATPSTGFGGANNTSTSSGLFGAANNQQQQQQPAATGGLFGATNNQQQQQPSTGGGLFGGGGAFGQNNQQQQQQQPAAGGGLFGGATGGFGQNNQQNQQKPSLFGGGAGTANTGGGLFGGQNNQTQQNTGGGLFGGNNQQTGTTGSLFGQKPATGGLFGGAGNNNTTGTTGGGGLFGGGLGQNNQQQNTGGGLFGGNNNQQKPGGLFGGSLNTSTNNTGGSSLFGGSTNQNNNAGGSLFGGGGNNQQQGGAFANSQQGQQSLAATLLTNPYGNDQLFQNLGASSAPVGPLATPLSGAQKSAKKPTPLPQFKINPSANLRLLTPQKRSNGYGFSYQSYGTPGSAQSFTSNGLGSSLLQSGGLSRSLGKSFSTNNLRSTLNGSEGDNSSVLAPGAFTPNSRPYAGGSIRRLKIDRNLRTDLFGDGTSSEPSSLNPKRVSFSAADGKGYTANGLPQSASSSALVRTTEPEEIEDQDSARSPPPATNGSKTNGTPLRQEMEQIRSNELDAVPEDEPAPAASRNATAETAKSQRDQTPGEYWMSPDLQELRNLSREQIKKVHGFTVGRNGVGKIEFDDVDLTTVPLDEIPGGLVKLNVRSATVYSDGVNKPPVGKGLNVPSTITLENSWPRSQGGRRPVHERKGPRYDKHLDRLKRVTNTEFISYDPETGIWIFRVPHFTTYGLDDDEEDDEGETEYTMEADPTPKPQMAVSLDDETSDMSAEESNPDDTFDFKKGPSKNLPGGFDGEQSIYDDEDMADESDAQDDDSSFLEQRGMSELEDPFRSSNPGNAAALAVLAEDRPIEEEITEQDIVGPLVEPGPHGRFGASMMPKSILKTSTLFAPGTPKKDLAFTDDWAEQLQRTVSPQKRDRHALRERQASVMGAGAPENATFAASVAGKAFSTTMDIMNSLWEPSASVTGNPLKTSAGAKGFEWPYAKRSKLDDAFADMSEKERDFHTSFKPSWATDNTLVYAIPGSTSSVTGVMTRTKQPVVSNGKGVRFAKFAGDNAVTPSLKLQMDQTSVEAVSGAPMAETPSDLTFAALAGVVEIDNLQNRHEQAVWRVASILFDPVSVSCSAYIRGLSEEEISSLEGRIRSDALSAYWAELVKEDAGIAAKDAASAEEKAFAYLAGNDVEKATSALIEGDDLRLATLISQMPGNGASRGMMKKQLNSWRAQNVLSEMSEPIRAIYDLAAGNVCVSEGKTGASEDRAPTFNLSSRFGLDWRRSFGLRLWYGDHEPDALADAVHSYADDVASGKESVLPVPFFTEKEVAPAWNDVDSQSREDILFGLLKLYARKPSVGGRTFVTDLLAPASVSGNPLDGRMTWQLASLLRSKDIITPADITDETLDDLTMSLSAQLEINDELTYALKALLHLTAPVARVDYVRSMLCRHAPALNAASSKDALPAALTDNLKLPAPWLWHARALHARSVEEDHTAEATYLLRANAYEEAHEVLCRIVGPRAVVAQEYDSLRILLDSFEGLGSDVKIEGWELGGQVYFDYVHLLSLEKTSTDRHLQEKKYTLERLARALPGMLAVRHKARVDLEERVAVGLVSSAVRTESEKVAREEKGGFDKGVLDTLPTAGDGYARKGAEMSAAFYRAIVA</sequence>
<dbReference type="Gene3D" id="3.30.1610.10">
    <property type="entry name" value="Peptidase S59, nucleoporin"/>
    <property type="match status" value="1"/>
</dbReference>
<dbReference type="SUPFAM" id="SSF82215">
    <property type="entry name" value="C-terminal autoproteolytic domain of nucleoporin nup98"/>
    <property type="match status" value="1"/>
</dbReference>
<proteinExistence type="inferred from homology"/>
<feature type="compositionally biased region" description="Acidic residues" evidence="10">
    <location>
        <begin position="1125"/>
        <end position="1142"/>
    </location>
</feature>
<feature type="compositionally biased region" description="Polar residues" evidence="10">
    <location>
        <begin position="420"/>
        <end position="436"/>
    </location>
</feature>
<feature type="compositionally biased region" description="Polar residues" evidence="10">
    <location>
        <begin position="867"/>
        <end position="878"/>
    </location>
</feature>
<evidence type="ECO:0000256" key="2">
    <source>
        <dbReference type="ARBA" id="ARBA00008926"/>
    </source>
</evidence>
<evidence type="ECO:0000256" key="4">
    <source>
        <dbReference type="ARBA" id="ARBA00022813"/>
    </source>
</evidence>
<evidence type="ECO:0000256" key="5">
    <source>
        <dbReference type="ARBA" id="ARBA00022816"/>
    </source>
</evidence>
<feature type="compositionally biased region" description="Gly residues" evidence="10">
    <location>
        <begin position="495"/>
        <end position="508"/>
    </location>
</feature>
<evidence type="ECO:0000256" key="1">
    <source>
        <dbReference type="ARBA" id="ARBA00004567"/>
    </source>
</evidence>
<feature type="region of interest" description="Disordered" evidence="10">
    <location>
        <begin position="416"/>
        <end position="674"/>
    </location>
</feature>
<feature type="compositionally biased region" description="Gly residues" evidence="10">
    <location>
        <begin position="470"/>
        <end position="481"/>
    </location>
</feature>
<feature type="region of interest" description="Disordered" evidence="10">
    <location>
        <begin position="793"/>
        <end position="822"/>
    </location>
</feature>
<evidence type="ECO:0000256" key="6">
    <source>
        <dbReference type="ARBA" id="ARBA00022927"/>
    </source>
</evidence>
<feature type="compositionally biased region" description="Low complexity" evidence="10">
    <location>
        <begin position="553"/>
        <end position="562"/>
    </location>
</feature>
<dbReference type="PROSITE" id="PS51434">
    <property type="entry name" value="NUP_C"/>
    <property type="match status" value="1"/>
</dbReference>